<evidence type="ECO:0000313" key="3">
    <source>
        <dbReference type="RefSeq" id="XP_071940751.1"/>
    </source>
</evidence>
<gene>
    <name evidence="3" type="primary">LOC113736694</name>
</gene>
<dbReference type="RefSeq" id="XP_071940751.1">
    <property type="nucleotide sequence ID" value="XM_072084650.1"/>
</dbReference>
<dbReference type="Proteomes" id="UP001652660">
    <property type="component" value="Chromosome 3e"/>
</dbReference>
<feature type="coiled-coil region" evidence="1">
    <location>
        <begin position="75"/>
        <end position="116"/>
    </location>
</feature>
<protein>
    <submittedName>
        <fullName evidence="3">Uncharacterized protein isoform X3</fullName>
    </submittedName>
</protein>
<keyword evidence="2" id="KW-1185">Reference proteome</keyword>
<organism evidence="2 3">
    <name type="scientific">Coffea arabica</name>
    <name type="common">Arabian coffee</name>
    <dbReference type="NCBI Taxonomy" id="13443"/>
    <lineage>
        <taxon>Eukaryota</taxon>
        <taxon>Viridiplantae</taxon>
        <taxon>Streptophyta</taxon>
        <taxon>Embryophyta</taxon>
        <taxon>Tracheophyta</taxon>
        <taxon>Spermatophyta</taxon>
        <taxon>Magnoliopsida</taxon>
        <taxon>eudicotyledons</taxon>
        <taxon>Gunneridae</taxon>
        <taxon>Pentapetalae</taxon>
        <taxon>asterids</taxon>
        <taxon>lamiids</taxon>
        <taxon>Gentianales</taxon>
        <taxon>Rubiaceae</taxon>
        <taxon>Ixoroideae</taxon>
        <taxon>Gardenieae complex</taxon>
        <taxon>Bertiereae - Coffeeae clade</taxon>
        <taxon>Coffeeae</taxon>
        <taxon>Coffea</taxon>
    </lineage>
</organism>
<name>A0ABM4X9P1_COFAR</name>
<evidence type="ECO:0000313" key="2">
    <source>
        <dbReference type="Proteomes" id="UP001652660"/>
    </source>
</evidence>
<dbReference type="PANTHER" id="PTHR36037">
    <property type="entry name" value="RNA-DIRECTED DNA POLYMERASE (REVERSE TRANSCRIPTASE)-RELATED FAMILY PROTEIN"/>
    <property type="match status" value="1"/>
</dbReference>
<accession>A0ABM4X9P1</accession>
<keyword evidence="1" id="KW-0175">Coiled coil</keyword>
<dbReference type="PANTHER" id="PTHR36037:SF1">
    <property type="entry name" value="RNA-DIRECTED DNA POLYMERASE (REVERSE TRANSCRIPTASE)-RELATED FAMILY PROTEIN"/>
    <property type="match status" value="1"/>
</dbReference>
<sequence>MEIDSTAISPSSETLDLDSLQSQILELREILRSCNEDYEMGPSEVKELFQDQALEVQSNMDQIMADTSDINSLSLEGLAELSDHLKNELRSVESENAKIENELNELSRRYVEDSCQLESEVEGLSSFLDSIDKQGIQRRDGDLQVDYSTNGKDQANRLKACDGSNIEILELSHQIEKSKSTLKSLQDLDYQVKIFEVVEKIEDALSGLKVLEFEGNSIRLSLTTYIPNMDNMICLQKVELSVEPSEQNHELLIEVVDGTLELKNAEIFPNDVYIGEIVDVAKSFRHSFEYLDRDEMIVAHMVGGIDAFIRLAQGWPIASAPLNLLTLKSSSNYSKEISLSFLCKVVDVANSLDEHLRHDISSFADGIEEILLQQMRTEGQPGDTMEK</sequence>
<dbReference type="GeneID" id="113736694"/>
<proteinExistence type="predicted"/>
<evidence type="ECO:0000256" key="1">
    <source>
        <dbReference type="SAM" id="Coils"/>
    </source>
</evidence>
<reference evidence="3" key="1">
    <citation type="submission" date="2025-08" db="UniProtKB">
        <authorList>
            <consortium name="RefSeq"/>
        </authorList>
    </citation>
    <scope>IDENTIFICATION</scope>
    <source>
        <tissue evidence="3">Leaves</tissue>
    </source>
</reference>